<dbReference type="Pfam" id="PF07875">
    <property type="entry name" value="Coat_F"/>
    <property type="match status" value="1"/>
</dbReference>
<dbReference type="RefSeq" id="WP_079910378.1">
    <property type="nucleotide sequence ID" value="NZ_BAABJG010000022.1"/>
</dbReference>
<gene>
    <name evidence="2" type="ORF">ACFQ4B_24120</name>
</gene>
<keyword evidence="3" id="KW-1185">Reference proteome</keyword>
<dbReference type="InterPro" id="IPR012851">
    <property type="entry name" value="Spore_coat_CotF-like"/>
</dbReference>
<evidence type="ECO:0000313" key="2">
    <source>
        <dbReference type="EMBL" id="MFD1223212.1"/>
    </source>
</evidence>
<reference evidence="3" key="1">
    <citation type="journal article" date="2019" name="Int. J. Syst. Evol. Microbiol.">
        <title>The Global Catalogue of Microorganisms (GCM) 10K type strain sequencing project: providing services to taxonomists for standard genome sequencing and annotation.</title>
        <authorList>
            <consortium name="The Broad Institute Genomics Platform"/>
            <consortium name="The Broad Institute Genome Sequencing Center for Infectious Disease"/>
            <person name="Wu L."/>
            <person name="Ma J."/>
        </authorList>
    </citation>
    <scope>NUCLEOTIDE SEQUENCE [LARGE SCALE GENOMIC DNA]</scope>
    <source>
        <strain evidence="3">CCUG 53270</strain>
    </source>
</reference>
<feature type="region of interest" description="Disordered" evidence="1">
    <location>
        <begin position="1"/>
        <end position="23"/>
    </location>
</feature>
<name>A0ABW3UQL4_9BACL</name>
<evidence type="ECO:0000256" key="1">
    <source>
        <dbReference type="SAM" id="MobiDB-lite"/>
    </source>
</evidence>
<dbReference type="EMBL" id="JBHTLU010000034">
    <property type="protein sequence ID" value="MFD1223212.1"/>
    <property type="molecule type" value="Genomic_DNA"/>
</dbReference>
<proteinExistence type="predicted"/>
<comment type="caution">
    <text evidence="2">The sequence shown here is derived from an EMBL/GenBank/DDBJ whole genome shotgun (WGS) entry which is preliminary data.</text>
</comment>
<dbReference type="Proteomes" id="UP001597180">
    <property type="component" value="Unassembled WGS sequence"/>
</dbReference>
<accession>A0ABW3UQL4</accession>
<organism evidence="2 3">
    <name type="scientific">Paenibacillus vulneris</name>
    <dbReference type="NCBI Taxonomy" id="1133364"/>
    <lineage>
        <taxon>Bacteria</taxon>
        <taxon>Bacillati</taxon>
        <taxon>Bacillota</taxon>
        <taxon>Bacilli</taxon>
        <taxon>Bacillales</taxon>
        <taxon>Paenibacillaceae</taxon>
        <taxon>Paenibacillus</taxon>
    </lineage>
</organism>
<protein>
    <submittedName>
        <fullName evidence="2">Spore coat protein</fullName>
    </submittedName>
</protein>
<keyword evidence="2" id="KW-0946">Virion</keyword>
<keyword evidence="2" id="KW-0167">Capsid protein</keyword>
<evidence type="ECO:0000313" key="3">
    <source>
        <dbReference type="Proteomes" id="UP001597180"/>
    </source>
</evidence>
<sequence>MPTMDIAKPQTGQLPQVKGPEMNDRDHINDILMLEKYMTTGFNTGLNEVQNPELRKTISSILNTQHESQWQLFNLMFEKGWYKMKAADKQEISQAKQQFSGYSSQFPTFS</sequence>